<feature type="compositionally biased region" description="Basic residues" evidence="1">
    <location>
        <begin position="48"/>
        <end position="58"/>
    </location>
</feature>
<sequence length="103" mass="11969">RKLIKKHKCIKKAETAKKEIPSDNSFVLHEVDGVLKYKRPDSEEDTQRKKKVQAKGRKGKRIFTEYDESSSPLQKKLKFRPNTGLILHMYGSRQQNAGVSWKV</sequence>
<evidence type="ECO:0000256" key="1">
    <source>
        <dbReference type="SAM" id="MobiDB-lite"/>
    </source>
</evidence>
<dbReference type="EMBL" id="JARKIK010000019">
    <property type="protein sequence ID" value="KAK8745260.1"/>
    <property type="molecule type" value="Genomic_DNA"/>
</dbReference>
<feature type="non-terminal residue" evidence="2">
    <location>
        <position position="103"/>
    </location>
</feature>
<accession>A0AAW0XL56</accession>
<protein>
    <submittedName>
        <fullName evidence="2">Uncharacterized protein</fullName>
    </submittedName>
</protein>
<proteinExistence type="predicted"/>
<feature type="compositionally biased region" description="Basic and acidic residues" evidence="1">
    <location>
        <begin position="38"/>
        <end position="47"/>
    </location>
</feature>
<evidence type="ECO:0000313" key="2">
    <source>
        <dbReference type="EMBL" id="KAK8745260.1"/>
    </source>
</evidence>
<organism evidence="2 3">
    <name type="scientific">Cherax quadricarinatus</name>
    <name type="common">Australian red claw crayfish</name>
    <dbReference type="NCBI Taxonomy" id="27406"/>
    <lineage>
        <taxon>Eukaryota</taxon>
        <taxon>Metazoa</taxon>
        <taxon>Ecdysozoa</taxon>
        <taxon>Arthropoda</taxon>
        <taxon>Crustacea</taxon>
        <taxon>Multicrustacea</taxon>
        <taxon>Malacostraca</taxon>
        <taxon>Eumalacostraca</taxon>
        <taxon>Eucarida</taxon>
        <taxon>Decapoda</taxon>
        <taxon>Pleocyemata</taxon>
        <taxon>Astacidea</taxon>
        <taxon>Parastacoidea</taxon>
        <taxon>Parastacidae</taxon>
        <taxon>Cherax</taxon>
    </lineage>
</organism>
<evidence type="ECO:0000313" key="3">
    <source>
        <dbReference type="Proteomes" id="UP001445076"/>
    </source>
</evidence>
<gene>
    <name evidence="2" type="ORF">OTU49_000089</name>
</gene>
<reference evidence="2 3" key="1">
    <citation type="journal article" date="2024" name="BMC Genomics">
        <title>Genome assembly of redclaw crayfish (Cherax quadricarinatus) provides insights into its immune adaptation and hypoxia tolerance.</title>
        <authorList>
            <person name="Liu Z."/>
            <person name="Zheng J."/>
            <person name="Li H."/>
            <person name="Fang K."/>
            <person name="Wang S."/>
            <person name="He J."/>
            <person name="Zhou D."/>
            <person name="Weng S."/>
            <person name="Chi M."/>
            <person name="Gu Z."/>
            <person name="He J."/>
            <person name="Li F."/>
            <person name="Wang M."/>
        </authorList>
    </citation>
    <scope>NUCLEOTIDE SEQUENCE [LARGE SCALE GENOMIC DNA]</scope>
    <source>
        <strain evidence="2">ZL_2023a</strain>
    </source>
</reference>
<dbReference type="AlphaFoldDB" id="A0AAW0XL56"/>
<keyword evidence="3" id="KW-1185">Reference proteome</keyword>
<name>A0AAW0XL56_CHEQU</name>
<comment type="caution">
    <text evidence="2">The sequence shown here is derived from an EMBL/GenBank/DDBJ whole genome shotgun (WGS) entry which is preliminary data.</text>
</comment>
<feature type="non-terminal residue" evidence="2">
    <location>
        <position position="1"/>
    </location>
</feature>
<dbReference type="Proteomes" id="UP001445076">
    <property type="component" value="Unassembled WGS sequence"/>
</dbReference>
<feature type="region of interest" description="Disordered" evidence="1">
    <location>
        <begin position="38"/>
        <end position="58"/>
    </location>
</feature>